<proteinExistence type="predicted"/>
<dbReference type="KEGG" id="rei:IE4771_CH02575"/>
<dbReference type="AlphaFoldDB" id="A0A060I6Y3"/>
<reference evidence="2 3" key="1">
    <citation type="submission" date="2013-12" db="EMBL/GenBank/DDBJ databases">
        <title>Complete genome sequence of Rhizobium etli bv. mimosae IE4771.</title>
        <authorList>
            <person name="Bustos P."/>
            <person name="Santamaria R.I."/>
            <person name="Lozano L."/>
            <person name="Ormeno-Orrillo E."/>
            <person name="Rogel M.A."/>
            <person name="Romero D."/>
            <person name="Cevallos M.A."/>
            <person name="Martinez-Romero E."/>
            <person name="Gonzalez V."/>
        </authorList>
    </citation>
    <scope>NUCLEOTIDE SEQUENCE [LARGE SCALE GENOMIC DNA]</scope>
    <source>
        <strain evidence="2 3">IE4771</strain>
    </source>
</reference>
<evidence type="ECO:0000313" key="3">
    <source>
        <dbReference type="Proteomes" id="UP000027180"/>
    </source>
</evidence>
<dbReference type="PANTHER" id="PTHR12302:SF26">
    <property type="entry name" value="BLR1266 PROTEIN"/>
    <property type="match status" value="1"/>
</dbReference>
<dbReference type="InterPro" id="IPR016071">
    <property type="entry name" value="Staphylococal_nuclease_OB-fold"/>
</dbReference>
<accession>A0A060I6Y3</accession>
<evidence type="ECO:0000313" key="2">
    <source>
        <dbReference type="EMBL" id="AIC27675.1"/>
    </source>
</evidence>
<dbReference type="EMBL" id="CP006986">
    <property type="protein sequence ID" value="AIC27675.1"/>
    <property type="molecule type" value="Genomic_DNA"/>
</dbReference>
<dbReference type="Gene3D" id="2.40.50.90">
    <property type="match status" value="1"/>
</dbReference>
<feature type="domain" description="TNase-like" evidence="1">
    <location>
        <begin position="33"/>
        <end position="153"/>
    </location>
</feature>
<dbReference type="SUPFAM" id="SSF50199">
    <property type="entry name" value="Staphylococcal nuclease"/>
    <property type="match status" value="1"/>
</dbReference>
<dbReference type="SMART" id="SM00318">
    <property type="entry name" value="SNc"/>
    <property type="match status" value="1"/>
</dbReference>
<dbReference type="Pfam" id="PF00565">
    <property type="entry name" value="SNase"/>
    <property type="match status" value="1"/>
</dbReference>
<sequence length="185" mass="20176">MTRGLRLIRDGVTALALLALLALIAAKVNDIAAIKHAGAFHAADGDSLSLGRERFRLEGIDAPELNQSCERAGTVWACGRAARQALQEMVLTSETLCEGSRRDRYDRLLVICRSGAGEDINAAMVRRGMAISYGGYGKEEAEARVAKAGMWAGSFERPRDVRDHARQNSGFDEALRFIGRIVGWE</sequence>
<dbReference type="HOGENOM" id="CLU_046484_6_0_5"/>
<dbReference type="RefSeq" id="WP_010059794.1">
    <property type="nucleotide sequence ID" value="NZ_CP006986.1"/>
</dbReference>
<dbReference type="OrthoDB" id="9805504at2"/>
<dbReference type="Proteomes" id="UP000027180">
    <property type="component" value="Chromosome"/>
</dbReference>
<name>A0A060I6Y3_RHIET</name>
<dbReference type="InterPro" id="IPR035437">
    <property type="entry name" value="SNase_OB-fold_sf"/>
</dbReference>
<dbReference type="PROSITE" id="PS50830">
    <property type="entry name" value="TNASE_3"/>
    <property type="match status" value="1"/>
</dbReference>
<gene>
    <name evidence="2" type="ORF">IE4771_CH02575</name>
</gene>
<dbReference type="PANTHER" id="PTHR12302">
    <property type="entry name" value="EBNA2 BINDING PROTEIN P100"/>
    <property type="match status" value="1"/>
</dbReference>
<evidence type="ECO:0000259" key="1">
    <source>
        <dbReference type="PROSITE" id="PS50830"/>
    </source>
</evidence>
<protein>
    <submittedName>
        <fullName evidence="2">Nuclease SNase-like protein</fullName>
    </submittedName>
</protein>
<organism evidence="2 3">
    <name type="scientific">Rhizobium etli bv. mimosae str. IE4771</name>
    <dbReference type="NCBI Taxonomy" id="1432050"/>
    <lineage>
        <taxon>Bacteria</taxon>
        <taxon>Pseudomonadati</taxon>
        <taxon>Pseudomonadota</taxon>
        <taxon>Alphaproteobacteria</taxon>
        <taxon>Hyphomicrobiales</taxon>
        <taxon>Rhizobiaceae</taxon>
        <taxon>Rhizobium/Agrobacterium group</taxon>
        <taxon>Rhizobium</taxon>
    </lineage>
</organism>